<sequence length="53" mass="5701">MDLDELAHTMGDEGEAYELEDLPAGMYHSTYIDSTSAVEISTVLSQAQLHGAS</sequence>
<reference evidence="1" key="1">
    <citation type="submission" date="2022-08" db="EMBL/GenBank/DDBJ databases">
        <authorList>
            <consortium name="DOE Joint Genome Institute"/>
            <person name="Min B."/>
            <person name="Riley R."/>
            <person name="Sierra-Patev S."/>
            <person name="Naranjo-Ortiz M."/>
            <person name="Looney B."/>
            <person name="Konkel Z."/>
            <person name="Slot J.C."/>
            <person name="Sakamoto Y."/>
            <person name="Steenwyk J.L."/>
            <person name="Rokas A."/>
            <person name="Carro J."/>
            <person name="Camarero S."/>
            <person name="Ferreira P."/>
            <person name="Molpeceres G."/>
            <person name="Ruiz-Duenas F.J."/>
            <person name="Serrano A."/>
            <person name="Henrissat B."/>
            <person name="Drula E."/>
            <person name="Hughes K.W."/>
            <person name="Mata J.L."/>
            <person name="Ishikawa N.K."/>
            <person name="Vargas-Isla R."/>
            <person name="Ushijima S."/>
            <person name="Smith C.A."/>
            <person name="Ahrendt S."/>
            <person name="Andreopoulos W."/>
            <person name="He G."/>
            <person name="Labutti K."/>
            <person name="Lipzen A."/>
            <person name="Ng V."/>
            <person name="Sandor L."/>
            <person name="Barry K."/>
            <person name="Martinez A.T."/>
            <person name="Xiao Y."/>
            <person name="Gibbons J.G."/>
            <person name="Terashima K."/>
            <person name="Hibbett D.S."/>
            <person name="Grigoriev I.V."/>
        </authorList>
    </citation>
    <scope>NUCLEOTIDE SEQUENCE</scope>
    <source>
        <strain evidence="1">Sp2 HRB7682 ss15</strain>
    </source>
</reference>
<reference evidence="1" key="2">
    <citation type="journal article" date="2023" name="Proc. Natl. Acad. Sci. U.S.A.">
        <title>A global phylogenomic analysis of the shiitake genus Lentinula.</title>
        <authorList>
            <person name="Sierra-Patev S."/>
            <person name="Min B."/>
            <person name="Naranjo-Ortiz M."/>
            <person name="Looney B."/>
            <person name="Konkel Z."/>
            <person name="Slot J.C."/>
            <person name="Sakamoto Y."/>
            <person name="Steenwyk J.L."/>
            <person name="Rokas A."/>
            <person name="Carro J."/>
            <person name="Camarero S."/>
            <person name="Ferreira P."/>
            <person name="Molpeceres G."/>
            <person name="Ruiz-Duenas F.J."/>
            <person name="Serrano A."/>
            <person name="Henrissat B."/>
            <person name="Drula E."/>
            <person name="Hughes K.W."/>
            <person name="Mata J.L."/>
            <person name="Ishikawa N.K."/>
            <person name="Vargas-Isla R."/>
            <person name="Ushijima S."/>
            <person name="Smith C.A."/>
            <person name="Donoghue J."/>
            <person name="Ahrendt S."/>
            <person name="Andreopoulos W."/>
            <person name="He G."/>
            <person name="LaButti K."/>
            <person name="Lipzen A."/>
            <person name="Ng V."/>
            <person name="Riley R."/>
            <person name="Sandor L."/>
            <person name="Barry K."/>
            <person name="Martinez A.T."/>
            <person name="Xiao Y."/>
            <person name="Gibbons J.G."/>
            <person name="Terashima K."/>
            <person name="Grigoriev I.V."/>
            <person name="Hibbett D."/>
        </authorList>
    </citation>
    <scope>NUCLEOTIDE SEQUENCE</scope>
    <source>
        <strain evidence="1">Sp2 HRB7682 ss15</strain>
    </source>
</reference>
<accession>A0A9W8ZNY6</accession>
<name>A0A9W8ZNY6_9AGAR</name>
<protein>
    <submittedName>
        <fullName evidence="1">Uncharacterized protein</fullName>
    </submittedName>
</protein>
<gene>
    <name evidence="1" type="ORF">C8J55DRAFT_567749</name>
</gene>
<comment type="caution">
    <text evidence="1">The sequence shown here is derived from an EMBL/GenBank/DDBJ whole genome shotgun (WGS) entry which is preliminary data.</text>
</comment>
<organism evidence="1 2">
    <name type="scientific">Lentinula lateritia</name>
    <dbReference type="NCBI Taxonomy" id="40482"/>
    <lineage>
        <taxon>Eukaryota</taxon>
        <taxon>Fungi</taxon>
        <taxon>Dikarya</taxon>
        <taxon>Basidiomycota</taxon>
        <taxon>Agaricomycotina</taxon>
        <taxon>Agaricomycetes</taxon>
        <taxon>Agaricomycetidae</taxon>
        <taxon>Agaricales</taxon>
        <taxon>Marasmiineae</taxon>
        <taxon>Omphalotaceae</taxon>
        <taxon>Lentinula</taxon>
    </lineage>
</organism>
<evidence type="ECO:0000313" key="2">
    <source>
        <dbReference type="Proteomes" id="UP001150238"/>
    </source>
</evidence>
<dbReference type="AlphaFoldDB" id="A0A9W8ZNY6"/>
<evidence type="ECO:0000313" key="1">
    <source>
        <dbReference type="EMBL" id="KAJ4463266.1"/>
    </source>
</evidence>
<dbReference type="Proteomes" id="UP001150238">
    <property type="component" value="Unassembled WGS sequence"/>
</dbReference>
<proteinExistence type="predicted"/>
<dbReference type="EMBL" id="JANVFS010000078">
    <property type="protein sequence ID" value="KAJ4463266.1"/>
    <property type="molecule type" value="Genomic_DNA"/>
</dbReference>